<dbReference type="Gene3D" id="3.40.50.620">
    <property type="entry name" value="HUPs"/>
    <property type="match status" value="2"/>
</dbReference>
<dbReference type="InterPro" id="IPR014730">
    <property type="entry name" value="ETF_a/b_N"/>
</dbReference>
<dbReference type="InterPro" id="IPR012255">
    <property type="entry name" value="ETF_b"/>
</dbReference>
<name>A0A8S0FMJ9_ECOLX</name>
<dbReference type="Proteomes" id="UP000467488">
    <property type="component" value="Chromosome"/>
</dbReference>
<gene>
    <name evidence="5" type="ORF">EIMP300_30040</name>
</gene>
<sequence length="411" mass="44849">MNILLAFKAEPDAGMLAEKEWQAAAQGNSGPDVSLLRSLLGADEQAAAALLLAQRKNGTPMSLTALSRQKTSMGDERALHWLRYLMALGFEEAVLLETAADLRFAPEFVARHIAEWQRQNPLDLIITGCQSSEGQNGQTPFLLAEMLVWPCFTQVERFTLDAPFITLEQRTEHGVRCCRVRLPAVIAVRQCGEVALPVPGMRQRMAAGKAAIIRKTVAVELPAMQCLQLARAEQRRGATSADWWANGSRKSAKAMAGLFTPKDAAMNIVIVTINQDHAAIASWLAAQDFSGCTLAHWQIEPQPMVAEQVLDALVEQWQRTPADVVLFPPGAFGDELSTRLAWRLHGASICQVTSLDIPTVSVRKSHWGNALTATLQTDKRPLCLSLARQAGADKNATLPSGMQHLIFSSVS</sequence>
<reference evidence="5 6" key="1">
    <citation type="submission" date="2020-01" db="EMBL/GenBank/DDBJ databases">
        <title>Dynamics of blaIMP-6 dissemination in carbapenem resistant Enterobacteriacea isolated from regional surveillance in Osaka, Japan.</title>
        <authorList>
            <person name="Abe R."/>
            <person name="Akeda Y."/>
            <person name="Sugawara Y."/>
            <person name="Yamamoto N."/>
            <person name="Tomono K."/>
            <person name="Takeuchi D."/>
            <person name="Kawahara R."/>
            <person name="Hamada S."/>
        </authorList>
    </citation>
    <scope>NUCLEOTIDE SEQUENCE [LARGE SCALE GENOMIC DNA]</scope>
    <source>
        <strain evidence="5 6">E300</strain>
    </source>
</reference>
<dbReference type="InterPro" id="IPR014729">
    <property type="entry name" value="Rossmann-like_a/b/a_fold"/>
</dbReference>
<evidence type="ECO:0000256" key="3">
    <source>
        <dbReference type="ARBA" id="ARBA00022982"/>
    </source>
</evidence>
<protein>
    <recommendedName>
        <fullName evidence="4">Electron transfer flavoprotein alpha/beta-subunit N-terminal domain-containing protein</fullName>
    </recommendedName>
</protein>
<dbReference type="EMBL" id="AP022360">
    <property type="protein sequence ID" value="BBU81604.1"/>
    <property type="molecule type" value="Genomic_DNA"/>
</dbReference>
<keyword evidence="2" id="KW-0813">Transport</keyword>
<organism evidence="5 6">
    <name type="scientific">Escherichia coli</name>
    <dbReference type="NCBI Taxonomy" id="562"/>
    <lineage>
        <taxon>Bacteria</taxon>
        <taxon>Pseudomonadati</taxon>
        <taxon>Pseudomonadota</taxon>
        <taxon>Gammaproteobacteria</taxon>
        <taxon>Enterobacterales</taxon>
        <taxon>Enterobacteriaceae</taxon>
        <taxon>Escherichia</taxon>
    </lineage>
</organism>
<comment type="similarity">
    <text evidence="1">Belongs to the ETF beta-subunit/FixA family.</text>
</comment>
<evidence type="ECO:0000256" key="2">
    <source>
        <dbReference type="ARBA" id="ARBA00022448"/>
    </source>
</evidence>
<evidence type="ECO:0000313" key="6">
    <source>
        <dbReference type="Proteomes" id="UP000467488"/>
    </source>
</evidence>
<dbReference type="GO" id="GO:0009055">
    <property type="term" value="F:electron transfer activity"/>
    <property type="evidence" value="ECO:0007669"/>
    <property type="project" value="InterPro"/>
</dbReference>
<proteinExistence type="inferred from homology"/>
<evidence type="ECO:0000259" key="4">
    <source>
        <dbReference type="SMART" id="SM00893"/>
    </source>
</evidence>
<dbReference type="PANTHER" id="PTHR21294:SF8">
    <property type="entry name" value="ELECTRON TRANSFER FLAVOPROTEIN SUBUNIT BETA"/>
    <property type="match status" value="1"/>
</dbReference>
<dbReference type="SMART" id="SM00893">
    <property type="entry name" value="ETF"/>
    <property type="match status" value="1"/>
</dbReference>
<accession>A0A8S0FMJ9</accession>
<dbReference type="SUPFAM" id="SSF52402">
    <property type="entry name" value="Adenine nucleotide alpha hydrolases-like"/>
    <property type="match status" value="2"/>
</dbReference>
<evidence type="ECO:0000256" key="1">
    <source>
        <dbReference type="ARBA" id="ARBA00007557"/>
    </source>
</evidence>
<dbReference type="Pfam" id="PF01012">
    <property type="entry name" value="ETF"/>
    <property type="match status" value="2"/>
</dbReference>
<keyword evidence="3" id="KW-0249">Electron transport</keyword>
<dbReference type="AlphaFoldDB" id="A0A8S0FMJ9"/>
<evidence type="ECO:0000313" key="5">
    <source>
        <dbReference type="EMBL" id="BBU81604.1"/>
    </source>
</evidence>
<dbReference type="PANTHER" id="PTHR21294">
    <property type="entry name" value="ELECTRON TRANSFER FLAVOPROTEIN BETA-SUBUNIT"/>
    <property type="match status" value="1"/>
</dbReference>
<feature type="domain" description="Electron transfer flavoprotein alpha/beta-subunit N-terminal" evidence="4">
    <location>
        <begin position="49"/>
        <end position="217"/>
    </location>
</feature>